<dbReference type="SMART" id="SM00448">
    <property type="entry name" value="REC"/>
    <property type="match status" value="1"/>
</dbReference>
<dbReference type="PROSITE" id="PS50110">
    <property type="entry name" value="RESPONSE_REGULATORY"/>
    <property type="match status" value="1"/>
</dbReference>
<feature type="domain" description="Response regulatory" evidence="3">
    <location>
        <begin position="19"/>
        <end position="133"/>
    </location>
</feature>
<dbReference type="InterPro" id="IPR011006">
    <property type="entry name" value="CheY-like_superfamily"/>
</dbReference>
<dbReference type="InterPro" id="IPR036890">
    <property type="entry name" value="HATPase_C_sf"/>
</dbReference>
<comment type="caution">
    <text evidence="4">The sequence shown here is derived from an EMBL/GenBank/DDBJ whole genome shotgun (WGS) entry which is preliminary data.</text>
</comment>
<dbReference type="PANTHER" id="PTHR44591:SF3">
    <property type="entry name" value="RESPONSE REGULATORY DOMAIN-CONTAINING PROTEIN"/>
    <property type="match status" value="1"/>
</dbReference>
<dbReference type="PANTHER" id="PTHR44591">
    <property type="entry name" value="STRESS RESPONSE REGULATOR PROTEIN 1"/>
    <property type="match status" value="1"/>
</dbReference>
<evidence type="ECO:0000313" key="4">
    <source>
        <dbReference type="EMBL" id="TWT53531.1"/>
    </source>
</evidence>
<evidence type="ECO:0000256" key="2">
    <source>
        <dbReference type="PROSITE-ProRule" id="PRU00169"/>
    </source>
</evidence>
<sequence>MQTPERFGFFDWDETTMAKILLAEDSPTHAALMSRILTDGGHDVTHVEDGCRALEAIGTSPPELIVTDLQMPEINGCELVSTVAEKYPTIPTVVVTARGSESLAVDALAKGATDFVPKSMLAKLLLRVVRQTRLMARSDDAIDSISKSLNHQEYTVILPSHPDAIGPQVRTIVQSLAAQGLLDPTQRLRVGTAVASGLFNAVCFGNLQIADAENLVSRYLADDADAVEELHVRAKDANYRGEKVTLMVSIGNADTRIAISHSGHGQTTRMNPAPGTPESFELEQCRGLMLMTSFMDDVIFRSNGSEVVLIKQH</sequence>
<dbReference type="EMBL" id="SJPI01000001">
    <property type="protein sequence ID" value="TWT53531.1"/>
    <property type="molecule type" value="Genomic_DNA"/>
</dbReference>
<dbReference type="GO" id="GO:0000160">
    <property type="term" value="P:phosphorelay signal transduction system"/>
    <property type="evidence" value="ECO:0007669"/>
    <property type="project" value="InterPro"/>
</dbReference>
<gene>
    <name evidence="4" type="primary">luxO</name>
    <name evidence="4" type="ORF">Pla22_11600</name>
</gene>
<dbReference type="SUPFAM" id="SSF52172">
    <property type="entry name" value="CheY-like"/>
    <property type="match status" value="1"/>
</dbReference>
<dbReference type="InterPro" id="IPR050595">
    <property type="entry name" value="Bact_response_regulator"/>
</dbReference>
<accession>A0A5C5WTU5</accession>
<dbReference type="Gene3D" id="3.40.50.2300">
    <property type="match status" value="1"/>
</dbReference>
<keyword evidence="5" id="KW-1185">Reference proteome</keyword>
<organism evidence="4 5">
    <name type="scientific">Rubripirellula amarantea</name>
    <dbReference type="NCBI Taxonomy" id="2527999"/>
    <lineage>
        <taxon>Bacteria</taxon>
        <taxon>Pseudomonadati</taxon>
        <taxon>Planctomycetota</taxon>
        <taxon>Planctomycetia</taxon>
        <taxon>Pirellulales</taxon>
        <taxon>Pirellulaceae</taxon>
        <taxon>Rubripirellula</taxon>
    </lineage>
</organism>
<dbReference type="Pfam" id="PF00072">
    <property type="entry name" value="Response_reg"/>
    <property type="match status" value="1"/>
</dbReference>
<dbReference type="InterPro" id="IPR001789">
    <property type="entry name" value="Sig_transdc_resp-reg_receiver"/>
</dbReference>
<feature type="modified residue" description="4-aspartylphosphate" evidence="2">
    <location>
        <position position="68"/>
    </location>
</feature>
<dbReference type="AlphaFoldDB" id="A0A5C5WTU5"/>
<dbReference type="InterPro" id="IPR003594">
    <property type="entry name" value="HATPase_dom"/>
</dbReference>
<proteinExistence type="predicted"/>
<protein>
    <submittedName>
        <fullName evidence="4">Regulatory protein LuxO</fullName>
    </submittedName>
</protein>
<reference evidence="4 5" key="1">
    <citation type="submission" date="2019-02" db="EMBL/GenBank/DDBJ databases">
        <title>Deep-cultivation of Planctomycetes and their phenomic and genomic characterization uncovers novel biology.</title>
        <authorList>
            <person name="Wiegand S."/>
            <person name="Jogler M."/>
            <person name="Boedeker C."/>
            <person name="Pinto D."/>
            <person name="Vollmers J."/>
            <person name="Rivas-Marin E."/>
            <person name="Kohn T."/>
            <person name="Peeters S.H."/>
            <person name="Heuer A."/>
            <person name="Rast P."/>
            <person name="Oberbeckmann S."/>
            <person name="Bunk B."/>
            <person name="Jeske O."/>
            <person name="Meyerdierks A."/>
            <person name="Storesund J.E."/>
            <person name="Kallscheuer N."/>
            <person name="Luecker S."/>
            <person name="Lage O.M."/>
            <person name="Pohl T."/>
            <person name="Merkel B.J."/>
            <person name="Hornburger P."/>
            <person name="Mueller R.-W."/>
            <person name="Bruemmer F."/>
            <person name="Labrenz M."/>
            <person name="Spormann A.M."/>
            <person name="Op Den Camp H."/>
            <person name="Overmann J."/>
            <person name="Amann R."/>
            <person name="Jetten M.S.M."/>
            <person name="Mascher T."/>
            <person name="Medema M.H."/>
            <person name="Devos D.P."/>
            <person name="Kaster A.-K."/>
            <person name="Ovreas L."/>
            <person name="Rohde M."/>
            <person name="Galperin M.Y."/>
            <person name="Jogler C."/>
        </authorList>
    </citation>
    <scope>NUCLEOTIDE SEQUENCE [LARGE SCALE GENOMIC DNA]</scope>
    <source>
        <strain evidence="4 5">Pla22</strain>
    </source>
</reference>
<evidence type="ECO:0000256" key="1">
    <source>
        <dbReference type="ARBA" id="ARBA00022553"/>
    </source>
</evidence>
<dbReference type="OrthoDB" id="9770645at2"/>
<evidence type="ECO:0000259" key="3">
    <source>
        <dbReference type="PROSITE" id="PS50110"/>
    </source>
</evidence>
<dbReference type="CDD" id="cd00156">
    <property type="entry name" value="REC"/>
    <property type="match status" value="1"/>
</dbReference>
<dbReference type="Pfam" id="PF13581">
    <property type="entry name" value="HATPase_c_2"/>
    <property type="match status" value="1"/>
</dbReference>
<dbReference type="Gene3D" id="3.30.565.10">
    <property type="entry name" value="Histidine kinase-like ATPase, C-terminal domain"/>
    <property type="match status" value="1"/>
</dbReference>
<keyword evidence="1 2" id="KW-0597">Phosphoprotein</keyword>
<name>A0A5C5WTU5_9BACT</name>
<evidence type="ECO:0000313" key="5">
    <source>
        <dbReference type="Proteomes" id="UP000316598"/>
    </source>
</evidence>
<dbReference type="Proteomes" id="UP000316598">
    <property type="component" value="Unassembled WGS sequence"/>
</dbReference>